<proteinExistence type="inferred from homology"/>
<dbReference type="InterPro" id="IPR039910">
    <property type="entry name" value="D15-like"/>
</dbReference>
<dbReference type="Gene3D" id="3.10.20.310">
    <property type="entry name" value="membrane protein fhac"/>
    <property type="match status" value="5"/>
</dbReference>
<evidence type="ECO:0000256" key="7">
    <source>
        <dbReference type="ARBA" id="ARBA00023237"/>
    </source>
</evidence>
<organism evidence="11 12">
    <name type="scientific">Fertoeibacter niger</name>
    <dbReference type="NCBI Taxonomy" id="2656921"/>
    <lineage>
        <taxon>Bacteria</taxon>
        <taxon>Pseudomonadati</taxon>
        <taxon>Pseudomonadota</taxon>
        <taxon>Alphaproteobacteria</taxon>
        <taxon>Rhodobacterales</taxon>
        <taxon>Paracoccaceae</taxon>
        <taxon>Fertoeibacter</taxon>
    </lineage>
</organism>
<evidence type="ECO:0000256" key="8">
    <source>
        <dbReference type="HAMAP-Rule" id="MF_01430"/>
    </source>
</evidence>
<dbReference type="GO" id="GO:0009279">
    <property type="term" value="C:cell outer membrane"/>
    <property type="evidence" value="ECO:0007669"/>
    <property type="project" value="UniProtKB-SubCell"/>
</dbReference>
<keyword evidence="12" id="KW-1185">Reference proteome</keyword>
<dbReference type="RefSeq" id="WP_152824024.1">
    <property type="nucleotide sequence ID" value="NZ_WHUT02000001.1"/>
</dbReference>
<accession>A0A8X8GZI2</accession>
<evidence type="ECO:0000313" key="11">
    <source>
        <dbReference type="EMBL" id="NUB43379.1"/>
    </source>
</evidence>
<dbReference type="NCBIfam" id="TIGR03303">
    <property type="entry name" value="OM_YaeT"/>
    <property type="match status" value="1"/>
</dbReference>
<keyword evidence="5 8" id="KW-0677">Repeat</keyword>
<dbReference type="InterPro" id="IPR000184">
    <property type="entry name" value="Bac_surfAg_D15"/>
</dbReference>
<dbReference type="PANTHER" id="PTHR12815">
    <property type="entry name" value="SORTING AND ASSEMBLY MACHINERY SAMM50 PROTEIN FAMILY MEMBER"/>
    <property type="match status" value="1"/>
</dbReference>
<dbReference type="Gene3D" id="2.40.160.50">
    <property type="entry name" value="membrane protein fhac: a member of the omp85/tpsb transporter family"/>
    <property type="match status" value="1"/>
</dbReference>
<dbReference type="InterPro" id="IPR034746">
    <property type="entry name" value="POTRA"/>
</dbReference>
<evidence type="ECO:0000256" key="6">
    <source>
        <dbReference type="ARBA" id="ARBA00023136"/>
    </source>
</evidence>
<protein>
    <recommendedName>
        <fullName evidence="8 9">Outer membrane protein assembly factor BamA</fullName>
    </recommendedName>
</protein>
<feature type="domain" description="POTRA" evidence="10">
    <location>
        <begin position="367"/>
        <end position="440"/>
    </location>
</feature>
<dbReference type="InterPro" id="IPR023707">
    <property type="entry name" value="OM_assembly_BamA"/>
</dbReference>
<dbReference type="PIRSF" id="PIRSF006076">
    <property type="entry name" value="OM_assembly_OMP85"/>
    <property type="match status" value="1"/>
</dbReference>
<evidence type="ECO:0000256" key="4">
    <source>
        <dbReference type="ARBA" id="ARBA00022729"/>
    </source>
</evidence>
<evidence type="ECO:0000256" key="3">
    <source>
        <dbReference type="ARBA" id="ARBA00022692"/>
    </source>
</evidence>
<dbReference type="HAMAP" id="MF_01430">
    <property type="entry name" value="OM_assembly_BamA"/>
    <property type="match status" value="1"/>
</dbReference>
<comment type="subcellular location">
    <subcellularLocation>
        <location evidence="8">Cell outer membrane</location>
    </subcellularLocation>
    <subcellularLocation>
        <location evidence="1">Membrane</location>
    </subcellularLocation>
</comment>
<evidence type="ECO:0000256" key="1">
    <source>
        <dbReference type="ARBA" id="ARBA00004370"/>
    </source>
</evidence>
<dbReference type="EMBL" id="WHUT02000001">
    <property type="protein sequence ID" value="NUB43379.1"/>
    <property type="molecule type" value="Genomic_DNA"/>
</dbReference>
<comment type="function">
    <text evidence="8">Part of the outer membrane protein assembly complex, which is involved in assembly and insertion of beta-barrel proteins into the outer membrane.</text>
</comment>
<keyword evidence="6 8" id="KW-0472">Membrane</keyword>
<feature type="domain" description="POTRA" evidence="10">
    <location>
        <begin position="46"/>
        <end position="113"/>
    </location>
</feature>
<dbReference type="PROSITE" id="PS51779">
    <property type="entry name" value="POTRA"/>
    <property type="match status" value="3"/>
</dbReference>
<keyword evidence="7 8" id="KW-0998">Cell outer membrane</keyword>
<reference evidence="11" key="1">
    <citation type="submission" date="2020-05" db="EMBL/GenBank/DDBJ databases">
        <title>Fertoebacter nigrum gen. nov., sp. nov., a new member of the family Rhodobacteraceae.</title>
        <authorList>
            <person name="Szuroczki S."/>
            <person name="Abbaszade G."/>
            <person name="Buni D."/>
            <person name="Schumann P."/>
            <person name="Toth E."/>
        </authorList>
    </citation>
    <scope>NUCLEOTIDE SEQUENCE</scope>
    <source>
        <strain evidence="11">RG-N-1a</strain>
    </source>
</reference>
<dbReference type="InterPro" id="IPR010827">
    <property type="entry name" value="BamA/TamA_POTRA"/>
</dbReference>
<evidence type="ECO:0000313" key="12">
    <source>
        <dbReference type="Proteomes" id="UP000484076"/>
    </source>
</evidence>
<sequence>MQRATSGYGMRGSRGKGRIRPVVLSVFLGVSGVSAAFPQFALAQAYSFSNVVIEGNTRVDAATILSFAGIARGEAVSGGGLNAAYQRIVDSGLFEEVELIPQGGTLLIRVQEFPTINIINFEGNRRLKDEALAELVGSQSRRAYSPAQAEADAAAITAAYTQSGRVAATVTPRIIRRSDNRVDLVFDIAEGRVVEIERLAFVGNRSYSDRRLRQVLETKQAGLLRTLIQSDTFIAERVELDKQLLRDFYLSRGYIDMQVQDASAELARERDAFFVTFSIQEGQQFSFGDISAVSEIEGLDAAEFEALLRIRPGTTYSPAIVENNIARLENLALRKGLTFVRIDPRVTRDEQNRLLNIQFALVRGDRVFVERIDIEGNTTTLDQVVRRQFRTVEGDPFNPREIRQSAERIRALGFFSNASVEAEPGSGPDQVIVNVDVEEQPTGSLSLGVSYGQTSGVGFNIGFTESNFLGRGQFVGVNVSTGSDSVNSSITFAEPAFLGRDLRFGFNAAYVETDNENADYDTRSISISPSIAFPVSESGRLELRYRLSEDRISSVDLGIEDPDDPLTNGSSQILRDEEAQGALITSSIGYTYTYDTRINGLNPKGGVLLRFGQDFAGIGGDVNYISTNLLALAETKVLNEEVTVRAIFEGGMVHMLGGDVSRVTNRYFANGKIRGFEPNGIGPRDLGATNEDALGGNMFAVARLEADFPLGLPEEYGINGGLFFDVGSIWSLDNTAGTGGPVDDGFHLRSSIGFSVFWATPIGPLRFNFAKALVQEDYDRDRVFDLTISTQF</sequence>
<keyword evidence="3 8" id="KW-0812">Transmembrane</keyword>
<dbReference type="Pfam" id="PF01103">
    <property type="entry name" value="Omp85"/>
    <property type="match status" value="1"/>
</dbReference>
<dbReference type="Pfam" id="PF07244">
    <property type="entry name" value="POTRA"/>
    <property type="match status" value="4"/>
</dbReference>
<keyword evidence="2 8" id="KW-1134">Transmembrane beta strand</keyword>
<dbReference type="GO" id="GO:0043165">
    <property type="term" value="P:Gram-negative-bacterium-type cell outer membrane assembly"/>
    <property type="evidence" value="ECO:0007669"/>
    <property type="project" value="UniProtKB-UniRule"/>
</dbReference>
<evidence type="ECO:0000259" key="10">
    <source>
        <dbReference type="PROSITE" id="PS51779"/>
    </source>
</evidence>
<comment type="subunit">
    <text evidence="8">Part of the Bam complex.</text>
</comment>
<keyword evidence="4 8" id="KW-0732">Signal</keyword>
<comment type="caution">
    <text evidence="11">The sequence shown here is derived from an EMBL/GenBank/DDBJ whole genome shotgun (WGS) entry which is preliminary data.</text>
</comment>
<dbReference type="Proteomes" id="UP000484076">
    <property type="component" value="Unassembled WGS sequence"/>
</dbReference>
<feature type="domain" description="POTRA" evidence="10">
    <location>
        <begin position="114"/>
        <end position="191"/>
    </location>
</feature>
<dbReference type="AlphaFoldDB" id="A0A8X8GZI2"/>
<evidence type="ECO:0000256" key="5">
    <source>
        <dbReference type="ARBA" id="ARBA00022737"/>
    </source>
</evidence>
<comment type="similarity">
    <text evidence="8">Belongs to the BamA family.</text>
</comment>
<name>A0A8X8GZI2_9RHOB</name>
<dbReference type="PANTHER" id="PTHR12815:SF23">
    <property type="entry name" value="OUTER MEMBRANE PROTEIN ASSEMBLY FACTOR BAMA"/>
    <property type="match status" value="1"/>
</dbReference>
<gene>
    <name evidence="8 11" type="primary">bamA</name>
    <name evidence="11" type="ORF">GEU84_003195</name>
</gene>
<dbReference type="GO" id="GO:0051205">
    <property type="term" value="P:protein insertion into membrane"/>
    <property type="evidence" value="ECO:0007669"/>
    <property type="project" value="UniProtKB-UniRule"/>
</dbReference>
<evidence type="ECO:0000256" key="9">
    <source>
        <dbReference type="NCBIfam" id="TIGR03303"/>
    </source>
</evidence>
<evidence type="ECO:0000256" key="2">
    <source>
        <dbReference type="ARBA" id="ARBA00022452"/>
    </source>
</evidence>